<gene>
    <name evidence="1" type="ORF">UMAG_11891</name>
</gene>
<sequence>MRMFALLQPPLSEASLQGVLYTRTRHTFLVVVAVMLEMLLQHLLFAMLPNPAISPLLYKLPVLSLRWKLSRCPFHQVGISMRFTVFEFHSHLVLALGAFLKAGTLQLGTLLPGACRHPLGPSSVLLRPAPALFGHASPMWTGEGFLAPSACLLP</sequence>
<dbReference type="KEGG" id="uma:UMAG_11891"/>
<protein>
    <submittedName>
        <fullName evidence="1">Uncharacterized protein</fullName>
    </submittedName>
</protein>
<reference evidence="1 2" key="1">
    <citation type="journal article" date="2006" name="Nature">
        <title>Insights from the genome of the biotrophic fungal plant pathogen Ustilago maydis.</title>
        <authorList>
            <person name="Kamper J."/>
            <person name="Kahmann R."/>
            <person name="Bolker M."/>
            <person name="Ma L.J."/>
            <person name="Brefort T."/>
            <person name="Saville B.J."/>
            <person name="Banuett F."/>
            <person name="Kronstad J.W."/>
            <person name="Gold S.E."/>
            <person name="Muller O."/>
            <person name="Perlin M.H."/>
            <person name="Wosten H.A."/>
            <person name="de Vries R."/>
            <person name="Ruiz-Herrera J."/>
            <person name="Reynaga-Pena C.G."/>
            <person name="Snetselaar K."/>
            <person name="McCann M."/>
            <person name="Perez-Martin J."/>
            <person name="Feldbrugge M."/>
            <person name="Basse C.W."/>
            <person name="Steinberg G."/>
            <person name="Ibeas J.I."/>
            <person name="Holloman W."/>
            <person name="Guzman P."/>
            <person name="Farman M."/>
            <person name="Stajich J.E."/>
            <person name="Sentandreu R."/>
            <person name="Gonzalez-Prieto J.M."/>
            <person name="Kennell J.C."/>
            <person name="Molina L."/>
            <person name="Schirawski J."/>
            <person name="Mendoza-Mendoza A."/>
            <person name="Greilinger D."/>
            <person name="Munch K."/>
            <person name="Rossel N."/>
            <person name="Scherer M."/>
            <person name="Vranes M."/>
            <person name="Ladendorf O."/>
            <person name="Vincon V."/>
            <person name="Fuchs U."/>
            <person name="Sandrock B."/>
            <person name="Meng S."/>
            <person name="Ho E.C."/>
            <person name="Cahill M.J."/>
            <person name="Boyce K.J."/>
            <person name="Klose J."/>
            <person name="Klosterman S.J."/>
            <person name="Deelstra H.J."/>
            <person name="Ortiz-Castellanos L."/>
            <person name="Li W."/>
            <person name="Sanchez-Alonso P."/>
            <person name="Schreier P.H."/>
            <person name="Hauser-Hahn I."/>
            <person name="Vaupel M."/>
            <person name="Koopmann E."/>
            <person name="Friedrich G."/>
            <person name="Voss H."/>
            <person name="Schluter T."/>
            <person name="Margolis J."/>
            <person name="Platt D."/>
            <person name="Swimmer C."/>
            <person name="Gnirke A."/>
            <person name="Chen F."/>
            <person name="Vysotskaia V."/>
            <person name="Mannhaupt G."/>
            <person name="Guldener U."/>
            <person name="Munsterkotter M."/>
            <person name="Haase D."/>
            <person name="Oesterheld M."/>
            <person name="Mewes H.W."/>
            <person name="Mauceli E.W."/>
            <person name="DeCaprio D."/>
            <person name="Wade C.M."/>
            <person name="Butler J."/>
            <person name="Young S."/>
            <person name="Jaffe D.B."/>
            <person name="Calvo S."/>
            <person name="Nusbaum C."/>
            <person name="Galagan J."/>
            <person name="Birren B.W."/>
        </authorList>
    </citation>
    <scope>NUCLEOTIDE SEQUENCE [LARGE SCALE GENOMIC DNA]</scope>
    <source>
        <strain evidence="2">DSM 14603 / FGSC 9021 / UM521</strain>
    </source>
</reference>
<dbReference type="AlphaFoldDB" id="A0A0D1E7X2"/>
<dbReference type="GeneID" id="23567707"/>
<dbReference type="VEuPathDB" id="FungiDB:UMAG_11891"/>
<dbReference type="Proteomes" id="UP000000561">
    <property type="component" value="Chromosome 3"/>
</dbReference>
<dbReference type="RefSeq" id="XP_011388109.1">
    <property type="nucleotide sequence ID" value="XM_011389807.1"/>
</dbReference>
<organism evidence="1 2">
    <name type="scientific">Mycosarcoma maydis</name>
    <name type="common">Corn smut fungus</name>
    <name type="synonym">Ustilago maydis</name>
    <dbReference type="NCBI Taxonomy" id="5270"/>
    <lineage>
        <taxon>Eukaryota</taxon>
        <taxon>Fungi</taxon>
        <taxon>Dikarya</taxon>
        <taxon>Basidiomycota</taxon>
        <taxon>Ustilaginomycotina</taxon>
        <taxon>Ustilaginomycetes</taxon>
        <taxon>Ustilaginales</taxon>
        <taxon>Ustilaginaceae</taxon>
        <taxon>Mycosarcoma</taxon>
    </lineage>
</organism>
<keyword evidence="2" id="KW-1185">Reference proteome</keyword>
<dbReference type="EMBL" id="CM003142">
    <property type="protein sequence ID" value="KIS70495.1"/>
    <property type="molecule type" value="Genomic_DNA"/>
</dbReference>
<proteinExistence type="predicted"/>
<evidence type="ECO:0000313" key="2">
    <source>
        <dbReference type="Proteomes" id="UP000000561"/>
    </source>
</evidence>
<evidence type="ECO:0000313" key="1">
    <source>
        <dbReference type="EMBL" id="KIS70495.1"/>
    </source>
</evidence>
<accession>A0A0D1E7X2</accession>
<name>A0A0D1E7X2_MYCMD</name>
<dbReference type="InParanoid" id="A0A0D1E7X2"/>